<comment type="caution">
    <text evidence="1">The sequence shown here is derived from an EMBL/GenBank/DDBJ whole genome shotgun (WGS) entry which is preliminary data.</text>
</comment>
<gene>
    <name evidence="1" type="ORF">L6452_12957</name>
</gene>
<accession>A0ACB9CGU7</accession>
<keyword evidence="2" id="KW-1185">Reference proteome</keyword>
<sequence>MVTVVQLAVVTVVQSAVVVTVVQAEVRGAEIHRHRNYPIFETIDLTPDAPLYFTDNCLILGYAQYFIVETSIDALAMCIGNVHGKYPASGPELRLELLNNLYDLLQIVESFSFFMDPSNCLKNLSRLSINFG</sequence>
<protein>
    <submittedName>
        <fullName evidence="1">Uncharacterized protein</fullName>
    </submittedName>
</protein>
<proteinExistence type="predicted"/>
<evidence type="ECO:0000313" key="1">
    <source>
        <dbReference type="EMBL" id="KAI3733514.1"/>
    </source>
</evidence>
<organism evidence="1 2">
    <name type="scientific">Arctium lappa</name>
    <name type="common">Greater burdock</name>
    <name type="synonym">Lappa major</name>
    <dbReference type="NCBI Taxonomy" id="4217"/>
    <lineage>
        <taxon>Eukaryota</taxon>
        <taxon>Viridiplantae</taxon>
        <taxon>Streptophyta</taxon>
        <taxon>Embryophyta</taxon>
        <taxon>Tracheophyta</taxon>
        <taxon>Spermatophyta</taxon>
        <taxon>Magnoliopsida</taxon>
        <taxon>eudicotyledons</taxon>
        <taxon>Gunneridae</taxon>
        <taxon>Pentapetalae</taxon>
        <taxon>asterids</taxon>
        <taxon>campanulids</taxon>
        <taxon>Asterales</taxon>
        <taxon>Asteraceae</taxon>
        <taxon>Carduoideae</taxon>
        <taxon>Cardueae</taxon>
        <taxon>Arctiinae</taxon>
        <taxon>Arctium</taxon>
    </lineage>
</organism>
<dbReference type="Proteomes" id="UP001055879">
    <property type="component" value="Linkage Group LG04"/>
</dbReference>
<name>A0ACB9CGU7_ARCLA</name>
<reference evidence="1 2" key="2">
    <citation type="journal article" date="2022" name="Mol. Ecol. Resour.">
        <title>The genomes of chicory, endive, great burdock and yacon provide insights into Asteraceae paleo-polyploidization history and plant inulin production.</title>
        <authorList>
            <person name="Fan W."/>
            <person name="Wang S."/>
            <person name="Wang H."/>
            <person name="Wang A."/>
            <person name="Jiang F."/>
            <person name="Liu H."/>
            <person name="Zhao H."/>
            <person name="Xu D."/>
            <person name="Zhang Y."/>
        </authorList>
    </citation>
    <scope>NUCLEOTIDE SEQUENCE [LARGE SCALE GENOMIC DNA]</scope>
    <source>
        <strain evidence="2">cv. Niubang</strain>
    </source>
</reference>
<reference evidence="2" key="1">
    <citation type="journal article" date="2022" name="Mol. Ecol. Resour.">
        <title>The genomes of chicory, endive, great burdock and yacon provide insights into Asteraceae palaeo-polyploidization history and plant inulin production.</title>
        <authorList>
            <person name="Fan W."/>
            <person name="Wang S."/>
            <person name="Wang H."/>
            <person name="Wang A."/>
            <person name="Jiang F."/>
            <person name="Liu H."/>
            <person name="Zhao H."/>
            <person name="Xu D."/>
            <person name="Zhang Y."/>
        </authorList>
    </citation>
    <scope>NUCLEOTIDE SEQUENCE [LARGE SCALE GENOMIC DNA]</scope>
    <source>
        <strain evidence="2">cv. Niubang</strain>
    </source>
</reference>
<dbReference type="EMBL" id="CM042050">
    <property type="protein sequence ID" value="KAI3733514.1"/>
    <property type="molecule type" value="Genomic_DNA"/>
</dbReference>
<evidence type="ECO:0000313" key="2">
    <source>
        <dbReference type="Proteomes" id="UP001055879"/>
    </source>
</evidence>